<keyword evidence="6" id="KW-0175">Coiled coil</keyword>
<dbReference type="InterPro" id="IPR019933">
    <property type="entry name" value="DivIVA_domain"/>
</dbReference>
<feature type="region of interest" description="Disordered" evidence="9">
    <location>
        <begin position="157"/>
        <end position="200"/>
    </location>
</feature>
<keyword evidence="4" id="KW-0963">Cytoplasm</keyword>
<name>A0A6A9UZJ2_9ACTN</name>
<dbReference type="GO" id="GO:0005737">
    <property type="term" value="C:cytoplasm"/>
    <property type="evidence" value="ECO:0007669"/>
    <property type="project" value="UniProtKB-SubCell"/>
</dbReference>
<evidence type="ECO:0000256" key="7">
    <source>
        <dbReference type="ARBA" id="ARBA00023306"/>
    </source>
</evidence>
<evidence type="ECO:0000313" key="11">
    <source>
        <dbReference type="Proteomes" id="UP000435304"/>
    </source>
</evidence>
<feature type="compositionally biased region" description="Low complexity" evidence="9">
    <location>
        <begin position="77"/>
        <end position="94"/>
    </location>
</feature>
<evidence type="ECO:0000256" key="3">
    <source>
        <dbReference type="ARBA" id="ARBA00018787"/>
    </source>
</evidence>
<dbReference type="PANTHER" id="PTHR35794:SF2">
    <property type="entry name" value="CELL DIVISION PROTEIN DIVIVA"/>
    <property type="match status" value="1"/>
</dbReference>
<gene>
    <name evidence="10" type="ORF">GC722_14830</name>
</gene>
<dbReference type="Gene3D" id="6.10.250.660">
    <property type="match status" value="1"/>
</dbReference>
<keyword evidence="11" id="KW-1185">Reference proteome</keyword>
<evidence type="ECO:0000256" key="2">
    <source>
        <dbReference type="ARBA" id="ARBA00009008"/>
    </source>
</evidence>
<feature type="region of interest" description="Disordered" evidence="9">
    <location>
        <begin position="242"/>
        <end position="296"/>
    </location>
</feature>
<comment type="caution">
    <text evidence="10">The sequence shown here is derived from an EMBL/GenBank/DDBJ whole genome shotgun (WGS) entry which is preliminary data.</text>
</comment>
<dbReference type="EMBL" id="WPCU01000010">
    <property type="protein sequence ID" value="MVA77287.1"/>
    <property type="molecule type" value="Genomic_DNA"/>
</dbReference>
<accession>A0A6A9UZJ2</accession>
<organism evidence="10 11">
    <name type="scientific">Auraticoccus cholistanensis</name>
    <dbReference type="NCBI Taxonomy" id="2656650"/>
    <lineage>
        <taxon>Bacteria</taxon>
        <taxon>Bacillati</taxon>
        <taxon>Actinomycetota</taxon>
        <taxon>Actinomycetes</taxon>
        <taxon>Propionibacteriales</taxon>
        <taxon>Propionibacteriaceae</taxon>
        <taxon>Auraticoccus</taxon>
    </lineage>
</organism>
<evidence type="ECO:0000256" key="6">
    <source>
        <dbReference type="ARBA" id="ARBA00023054"/>
    </source>
</evidence>
<dbReference type="AlphaFoldDB" id="A0A6A9UZJ2"/>
<comment type="subcellular location">
    <subcellularLocation>
        <location evidence="1">Cytoplasm</location>
    </subcellularLocation>
</comment>
<reference evidence="10 11" key="1">
    <citation type="submission" date="2019-12" db="EMBL/GenBank/DDBJ databases">
        <title>Auraticoccus cholistani sp. nov., an actinomycete isolated from soil of Cholistan desert.</title>
        <authorList>
            <person name="Cheema M.T."/>
        </authorList>
    </citation>
    <scope>NUCLEOTIDE SEQUENCE [LARGE SCALE GENOMIC DNA]</scope>
    <source>
        <strain evidence="10 11">F435</strain>
    </source>
</reference>
<evidence type="ECO:0000256" key="9">
    <source>
        <dbReference type="SAM" id="MobiDB-lite"/>
    </source>
</evidence>
<protein>
    <recommendedName>
        <fullName evidence="3">Cell wall synthesis protein Wag31</fullName>
    </recommendedName>
    <alternativeName>
        <fullName evidence="8">Antigen 84</fullName>
    </alternativeName>
</protein>
<evidence type="ECO:0000256" key="1">
    <source>
        <dbReference type="ARBA" id="ARBA00004496"/>
    </source>
</evidence>
<keyword evidence="7" id="KW-0131">Cell cycle</keyword>
<comment type="similarity">
    <text evidence="2">Belongs to the DivIVA family.</text>
</comment>
<proteinExistence type="inferred from homology"/>
<evidence type="ECO:0000256" key="5">
    <source>
        <dbReference type="ARBA" id="ARBA00022618"/>
    </source>
</evidence>
<keyword evidence="5" id="KW-0132">Cell division</keyword>
<dbReference type="NCBIfam" id="TIGR03544">
    <property type="entry name" value="DivI1A_domain"/>
    <property type="match status" value="1"/>
</dbReference>
<feature type="region of interest" description="Disordered" evidence="9">
    <location>
        <begin position="55"/>
        <end position="94"/>
    </location>
</feature>
<feature type="compositionally biased region" description="Acidic residues" evidence="9">
    <location>
        <begin position="260"/>
        <end position="272"/>
    </location>
</feature>
<sequence>MTLTLDEVRNTKFHMARRAGYEVTDVDLFVDRVEASFAQLVEENQMLKRQIEALKASQGDSPVSTEEDGSDDTIRQPAPAAVQPEAAAPQVATAAAGEGAERIVVTTGAEASPAVVRLVQLATEQAESLLGEAQAEARRTREDAQNEAKQTVDQARREAHEITTDARTKAERVESEARVNAERVRNEAAAKASDVEREAAERRTALFTELEQERDTLKASVRELREFEAEYRRTFTQQLQEQLDRVTGSTAEPSGSPVLLDEDADDDAEDESPAGRRGHEQPSSTPRLDALIRDNS</sequence>
<dbReference type="Proteomes" id="UP000435304">
    <property type="component" value="Unassembled WGS sequence"/>
</dbReference>
<evidence type="ECO:0000256" key="8">
    <source>
        <dbReference type="ARBA" id="ARBA00031737"/>
    </source>
</evidence>
<feature type="compositionally biased region" description="Polar residues" evidence="9">
    <location>
        <begin position="242"/>
        <end position="253"/>
    </location>
</feature>
<evidence type="ECO:0000256" key="4">
    <source>
        <dbReference type="ARBA" id="ARBA00022490"/>
    </source>
</evidence>
<dbReference type="GO" id="GO:0051301">
    <property type="term" value="P:cell division"/>
    <property type="evidence" value="ECO:0007669"/>
    <property type="project" value="UniProtKB-KW"/>
</dbReference>
<dbReference type="PANTHER" id="PTHR35794">
    <property type="entry name" value="CELL DIVISION PROTEIN DIVIVA"/>
    <property type="match status" value="1"/>
</dbReference>
<dbReference type="InterPro" id="IPR007793">
    <property type="entry name" value="DivIVA_fam"/>
</dbReference>
<evidence type="ECO:0000313" key="10">
    <source>
        <dbReference type="EMBL" id="MVA77287.1"/>
    </source>
</evidence>
<dbReference type="RefSeq" id="WP_156611447.1">
    <property type="nucleotide sequence ID" value="NZ_WPCU01000010.1"/>
</dbReference>